<dbReference type="Proteomes" id="UP000240912">
    <property type="component" value="Unassembled WGS sequence"/>
</dbReference>
<evidence type="ECO:0000313" key="6">
    <source>
        <dbReference type="EMBL" id="PST81566.1"/>
    </source>
</evidence>
<comment type="caution">
    <text evidence="6">The sequence shown here is derived from an EMBL/GenBank/DDBJ whole genome shotgun (WGS) entry which is preliminary data.</text>
</comment>
<dbReference type="InterPro" id="IPR002053">
    <property type="entry name" value="Glyco_hydro_25"/>
</dbReference>
<name>A0A2T3HGI9_9SPHI</name>
<dbReference type="EMBL" id="PYLS01000010">
    <property type="protein sequence ID" value="PST81566.1"/>
    <property type="molecule type" value="Genomic_DNA"/>
</dbReference>
<dbReference type="SMART" id="SM00641">
    <property type="entry name" value="Glyco_25"/>
    <property type="match status" value="1"/>
</dbReference>
<evidence type="ECO:0000256" key="1">
    <source>
        <dbReference type="ARBA" id="ARBA00010646"/>
    </source>
</evidence>
<organism evidence="6 7">
    <name type="scientific">Pedobacter yulinensis</name>
    <dbReference type="NCBI Taxonomy" id="2126353"/>
    <lineage>
        <taxon>Bacteria</taxon>
        <taxon>Pseudomonadati</taxon>
        <taxon>Bacteroidota</taxon>
        <taxon>Sphingobacteriia</taxon>
        <taxon>Sphingobacteriales</taxon>
        <taxon>Sphingobacteriaceae</taxon>
        <taxon>Pedobacter</taxon>
    </lineage>
</organism>
<dbReference type="SUPFAM" id="SSF51445">
    <property type="entry name" value="(Trans)glycosidases"/>
    <property type="match status" value="1"/>
</dbReference>
<evidence type="ECO:0000256" key="4">
    <source>
        <dbReference type="SAM" id="MobiDB-lite"/>
    </source>
</evidence>
<reference evidence="6 7" key="1">
    <citation type="submission" date="2018-03" db="EMBL/GenBank/DDBJ databases">
        <authorList>
            <person name="Keele B.F."/>
        </authorList>
    </citation>
    <scope>NUCLEOTIDE SEQUENCE [LARGE SCALE GENOMIC DNA]</scope>
    <source>
        <strain evidence="6 7">YL28-9</strain>
    </source>
</reference>
<evidence type="ECO:0000256" key="3">
    <source>
        <dbReference type="ARBA" id="ARBA00023295"/>
    </source>
</evidence>
<keyword evidence="2 6" id="KW-0378">Hydrolase</keyword>
<dbReference type="InterPro" id="IPR017853">
    <property type="entry name" value="GH"/>
</dbReference>
<dbReference type="GO" id="GO:0003796">
    <property type="term" value="F:lysozyme activity"/>
    <property type="evidence" value="ECO:0007669"/>
    <property type="project" value="InterPro"/>
</dbReference>
<keyword evidence="5" id="KW-1133">Transmembrane helix</keyword>
<dbReference type="PROSITE" id="PS51904">
    <property type="entry name" value="GLYCOSYL_HYDROL_F25_2"/>
    <property type="match status" value="1"/>
</dbReference>
<dbReference type="GO" id="GO:0016998">
    <property type="term" value="P:cell wall macromolecule catabolic process"/>
    <property type="evidence" value="ECO:0007669"/>
    <property type="project" value="InterPro"/>
</dbReference>
<dbReference type="GO" id="GO:0009253">
    <property type="term" value="P:peptidoglycan catabolic process"/>
    <property type="evidence" value="ECO:0007669"/>
    <property type="project" value="InterPro"/>
</dbReference>
<accession>A0A2T3HGI9</accession>
<proteinExistence type="inferred from homology"/>
<keyword evidence="3" id="KW-0326">Glycosidase</keyword>
<dbReference type="PANTHER" id="PTHR34135">
    <property type="entry name" value="LYSOZYME"/>
    <property type="match status" value="1"/>
</dbReference>
<keyword evidence="5" id="KW-0812">Transmembrane</keyword>
<dbReference type="InterPro" id="IPR018077">
    <property type="entry name" value="Glyco_hydro_fam25_subgr"/>
</dbReference>
<dbReference type="PANTHER" id="PTHR34135:SF2">
    <property type="entry name" value="LYSOZYME"/>
    <property type="match status" value="1"/>
</dbReference>
<protein>
    <submittedName>
        <fullName evidence="6">Glycoside hydrolase</fullName>
    </submittedName>
</protein>
<feature type="region of interest" description="Disordered" evidence="4">
    <location>
        <begin position="28"/>
        <end position="50"/>
    </location>
</feature>
<dbReference type="Gene3D" id="3.20.20.80">
    <property type="entry name" value="Glycosidases"/>
    <property type="match status" value="1"/>
</dbReference>
<evidence type="ECO:0000313" key="7">
    <source>
        <dbReference type="Proteomes" id="UP000240912"/>
    </source>
</evidence>
<dbReference type="CDD" id="cd06524">
    <property type="entry name" value="GH25_YegX-like"/>
    <property type="match status" value="1"/>
</dbReference>
<gene>
    <name evidence="6" type="ORF">C7T94_19030</name>
</gene>
<dbReference type="OrthoDB" id="9798192at2"/>
<comment type="similarity">
    <text evidence="1">Belongs to the glycosyl hydrolase 25 family.</text>
</comment>
<dbReference type="AlphaFoldDB" id="A0A2T3HGI9"/>
<feature type="transmembrane region" description="Helical" evidence="5">
    <location>
        <begin position="54"/>
        <end position="75"/>
    </location>
</feature>
<sequence length="315" mass="36332">MAAKHSFHYGGEPGQCVCLCVDKARRTQKPRQKPPAQAARKTNSKSRKKGKRSVSATAWLVAACLGLVLLSPLYYGYVLKAFSAAWNWARDPAGDPAYRKYESFGIRIPRKHSIHGIDVSYYQDRIDWQRVARMEEDGVRIRFAFIKATEGLLKVDRYFQRNWREAPKAGLICGAYHFFRPARDGKAQARFFLQVVGFEKNDLLPVVDVESLDGVTPLQMRAQLSDFLAYMELKTGVKPIIYTGLQFYSDYLAEYFKEYPLWIAHYDQPRLRVPAQTRWHFWQHSDKARVDGISHVVDFNAFNGDSLALEQLRIR</sequence>
<evidence type="ECO:0000256" key="5">
    <source>
        <dbReference type="SAM" id="Phobius"/>
    </source>
</evidence>
<keyword evidence="5" id="KW-0472">Membrane</keyword>
<keyword evidence="7" id="KW-1185">Reference proteome</keyword>
<dbReference type="GO" id="GO:0016052">
    <property type="term" value="P:carbohydrate catabolic process"/>
    <property type="evidence" value="ECO:0007669"/>
    <property type="project" value="TreeGrafter"/>
</dbReference>
<dbReference type="Pfam" id="PF01183">
    <property type="entry name" value="Glyco_hydro_25"/>
    <property type="match status" value="1"/>
</dbReference>
<evidence type="ECO:0000256" key="2">
    <source>
        <dbReference type="ARBA" id="ARBA00022801"/>
    </source>
</evidence>